<keyword evidence="4" id="KW-1185">Reference proteome</keyword>
<name>A0ABD0V7Z9_DENTH</name>
<protein>
    <recommendedName>
        <fullName evidence="5">Reverse transcriptase zinc-binding domain-containing protein</fullName>
    </recommendedName>
</protein>
<sequence length="754" mass="87598">MASWNIRGFNNPAKVTSCKNLIKNYNLDILFILEAKINNPVTMDSWFLASHTLFPHEDSYNNFSLSNPGRIWIKWNTQKVSFKPLFTSSQLIHGELLVGTAFVGNISVVYASNSITERQLLWNQLTHIAENMNAPWTILGDYNCCRFTHEKAGGIPLHSSKLGELNNFIFKSGMIDLASVGHSYTWFNQRTDNPIHIKLDRVLVNSHWLNVYPKSFYNVADPGISDHSPIILLDGSNFKRNHRFLFKNYWTKIPAFWDDIIAVFSQPDNASPICALYHKLKTLKQHIKRHNWNSSNTLKGKLDHFTELQKVILTQIQNNPLDHSLNNQLKEVNMKLSEANNNWINWIKQRDFHPLIRKLTSALDGWKAKCLSFAGRIQFLRYTIFSTVAYWIRGSYIPKGCCNTINKICSRFLFGGDITQKKLQMIAWKDTCLPKKYGGIGLPSIESLTHSFGCSLIWRFLHQDNFLFTWWKDHYHSLWYPHSTKNSNFWNHLSIIASKIKQCLTLRIHSTCSYSLLWDPWCKGKSIMEITPPPDANSISRTYMDWQVKNVIEHGNWLIPFDFNQNIVAEIIQIPITDAATGCLWFNTTSPNSKAYRMQYYSNLSEVSWYKYVWHKRYALRFSAYAWLAFKTGLKTADQLIRRGISVEAKCKFCAETETHSHLFFECDFSFHILKLLIPGFESLLLRPNLFQAYCFISEQNYSLDINYLYSLLIGATIYYIWRARNDRLYGNSADCPTSVAKTIKRAILFKTSH</sequence>
<dbReference type="Gene3D" id="3.60.10.10">
    <property type="entry name" value="Endonuclease/exonuclease/phosphatase"/>
    <property type="match status" value="1"/>
</dbReference>
<gene>
    <name evidence="3" type="ORF">M5K25_010734</name>
</gene>
<dbReference type="PANTHER" id="PTHR33116">
    <property type="entry name" value="REVERSE TRANSCRIPTASE ZINC-BINDING DOMAIN-CONTAINING PROTEIN-RELATED-RELATED"/>
    <property type="match status" value="1"/>
</dbReference>
<evidence type="ECO:0000259" key="2">
    <source>
        <dbReference type="Pfam" id="PF13966"/>
    </source>
</evidence>
<dbReference type="PANTHER" id="PTHR33116:SF66">
    <property type="entry name" value="REVERSE TRANSCRIPTASE ZINC-BINDING DOMAIN-CONTAINING PROTEIN"/>
    <property type="match status" value="1"/>
</dbReference>
<organism evidence="3 4">
    <name type="scientific">Dendrobium thyrsiflorum</name>
    <name type="common">Pinecone-like raceme dendrobium</name>
    <name type="synonym">Orchid</name>
    <dbReference type="NCBI Taxonomy" id="117978"/>
    <lineage>
        <taxon>Eukaryota</taxon>
        <taxon>Viridiplantae</taxon>
        <taxon>Streptophyta</taxon>
        <taxon>Embryophyta</taxon>
        <taxon>Tracheophyta</taxon>
        <taxon>Spermatophyta</taxon>
        <taxon>Magnoliopsida</taxon>
        <taxon>Liliopsida</taxon>
        <taxon>Asparagales</taxon>
        <taxon>Orchidaceae</taxon>
        <taxon>Epidendroideae</taxon>
        <taxon>Malaxideae</taxon>
        <taxon>Dendrobiinae</taxon>
        <taxon>Dendrobium</taxon>
    </lineage>
</organism>
<reference evidence="3 4" key="1">
    <citation type="journal article" date="2024" name="Plant Biotechnol. J.">
        <title>Dendrobium thyrsiflorum genome and its molecular insights into genes involved in important horticultural traits.</title>
        <authorList>
            <person name="Chen B."/>
            <person name="Wang J.Y."/>
            <person name="Zheng P.J."/>
            <person name="Li K.L."/>
            <person name="Liang Y.M."/>
            <person name="Chen X.F."/>
            <person name="Zhang C."/>
            <person name="Zhao X."/>
            <person name="He X."/>
            <person name="Zhang G.Q."/>
            <person name="Liu Z.J."/>
            <person name="Xu Q."/>
        </authorList>
    </citation>
    <scope>NUCLEOTIDE SEQUENCE [LARGE SCALE GENOMIC DNA]</scope>
    <source>
        <strain evidence="3">GZMU011</strain>
    </source>
</reference>
<dbReference type="EMBL" id="JANQDX010000009">
    <property type="protein sequence ID" value="KAL0918711.1"/>
    <property type="molecule type" value="Genomic_DNA"/>
</dbReference>
<evidence type="ECO:0000313" key="4">
    <source>
        <dbReference type="Proteomes" id="UP001552299"/>
    </source>
</evidence>
<feature type="domain" description="Reverse transcriptase zinc-binding" evidence="2">
    <location>
        <begin position="594"/>
        <end position="670"/>
    </location>
</feature>
<accession>A0ABD0V7Z9</accession>
<evidence type="ECO:0000259" key="1">
    <source>
        <dbReference type="Pfam" id="PF03372"/>
    </source>
</evidence>
<dbReference type="InterPro" id="IPR026960">
    <property type="entry name" value="RVT-Znf"/>
</dbReference>
<feature type="domain" description="Endonuclease/exonuclease/phosphatase" evidence="1">
    <location>
        <begin position="2"/>
        <end position="227"/>
    </location>
</feature>
<dbReference type="AlphaFoldDB" id="A0ABD0V7Z9"/>
<evidence type="ECO:0008006" key="5">
    <source>
        <dbReference type="Google" id="ProtNLM"/>
    </source>
</evidence>
<dbReference type="Pfam" id="PF03372">
    <property type="entry name" value="Exo_endo_phos"/>
    <property type="match status" value="1"/>
</dbReference>
<evidence type="ECO:0000313" key="3">
    <source>
        <dbReference type="EMBL" id="KAL0918711.1"/>
    </source>
</evidence>
<dbReference type="InterPro" id="IPR005135">
    <property type="entry name" value="Endo/exonuclease/phosphatase"/>
</dbReference>
<dbReference type="SUPFAM" id="SSF56219">
    <property type="entry name" value="DNase I-like"/>
    <property type="match status" value="1"/>
</dbReference>
<proteinExistence type="predicted"/>
<comment type="caution">
    <text evidence="3">The sequence shown here is derived from an EMBL/GenBank/DDBJ whole genome shotgun (WGS) entry which is preliminary data.</text>
</comment>
<dbReference type="Pfam" id="PF13966">
    <property type="entry name" value="zf-RVT"/>
    <property type="match status" value="1"/>
</dbReference>
<dbReference type="Proteomes" id="UP001552299">
    <property type="component" value="Unassembled WGS sequence"/>
</dbReference>
<dbReference type="InterPro" id="IPR036691">
    <property type="entry name" value="Endo/exonu/phosph_ase_sf"/>
</dbReference>